<sequence length="372" mass="42811">MDRVTVKIRDCYKAFYYHVDKRQISQAIKDYEDGKDRMKIYKESSIFIANANINLDVYENEILVIMGMSGCGKSTLVRCLNGIYKIDSGSILVNNMEMNAINRKDLSNLRKEKFAMVFQNFGLFPHMNVLRNVTYGLEVKHVPRKIREERAIEVLNLVGLEDSKYKYINELSGGMKQRVGIARALVVNPDILLMDEAFSALDPLIKGEMQEELLRLVAKLKKTVVFITHDLIEAFKLGHRIAFMRDGKIIQVGKPLEILANPSTDFISNFIKNLPVLNILKIKDILRDDFDLNSGSDNGLNVIIKYQGESFSLYDKILNKRYDNLVSLNLELNDEIKKIVEYLNKQDYLIIKEREAIVGYINLNEISKLLSR</sequence>
<dbReference type="Pfam" id="PF00005">
    <property type="entry name" value="ABC_tran"/>
    <property type="match status" value="1"/>
</dbReference>
<reference evidence="5 6" key="1">
    <citation type="journal article" date="2015" name="Genome Announc.">
        <title>Genome Sequence of Borrelia chilensis VA1, a South American Member of the Lyme Borreliosis Group.</title>
        <authorList>
            <person name="Huang W."/>
            <person name="Ojaimi C."/>
            <person name="Fallon J.T."/>
            <person name="Travisany D."/>
            <person name="Maass A."/>
            <person name="Ivanova L."/>
            <person name="Tomova A."/>
            <person name="Gonzalez-Acuna D."/>
            <person name="Godfrey H.P."/>
            <person name="Cabello F.C."/>
        </authorList>
    </citation>
    <scope>NUCLEOTIDE SEQUENCE [LARGE SCALE GENOMIC DNA]</scope>
    <source>
        <strain evidence="5 6">VA1</strain>
    </source>
</reference>
<dbReference type="InterPro" id="IPR017871">
    <property type="entry name" value="ABC_transporter-like_CS"/>
</dbReference>
<dbReference type="Proteomes" id="UP000030940">
    <property type="component" value="Chromosome"/>
</dbReference>
<dbReference type="KEGG" id="bchi:OY14_00715"/>
<dbReference type="PROSITE" id="PS50893">
    <property type="entry name" value="ABC_TRANSPORTER_2"/>
    <property type="match status" value="1"/>
</dbReference>
<keyword evidence="6" id="KW-1185">Reference proteome</keyword>
<dbReference type="CDD" id="cd03294">
    <property type="entry name" value="ABC_Pro_Gly_Betaine"/>
    <property type="match status" value="1"/>
</dbReference>
<evidence type="ECO:0000313" key="6">
    <source>
        <dbReference type="Proteomes" id="UP000030940"/>
    </source>
</evidence>
<dbReference type="InterPro" id="IPR003593">
    <property type="entry name" value="AAA+_ATPase"/>
</dbReference>
<evidence type="ECO:0000259" key="4">
    <source>
        <dbReference type="PROSITE" id="PS50893"/>
    </source>
</evidence>
<dbReference type="AlphaFoldDB" id="A0A0A7UUL0"/>
<dbReference type="SUPFAM" id="SSF52540">
    <property type="entry name" value="P-loop containing nucleoside triphosphate hydrolases"/>
    <property type="match status" value="1"/>
</dbReference>
<dbReference type="FunFam" id="3.40.50.300:FF:000425">
    <property type="entry name" value="Probable ABC transporter, ATP-binding subunit"/>
    <property type="match status" value="1"/>
</dbReference>
<dbReference type="HOGENOM" id="CLU_000604_1_5_12"/>
<keyword evidence="1" id="KW-0813">Transport</keyword>
<evidence type="ECO:0000256" key="3">
    <source>
        <dbReference type="ARBA" id="ARBA00022840"/>
    </source>
</evidence>
<dbReference type="PROSITE" id="PS00211">
    <property type="entry name" value="ABC_TRANSPORTER_1"/>
    <property type="match status" value="1"/>
</dbReference>
<feature type="domain" description="ABC transporter" evidence="4">
    <location>
        <begin position="35"/>
        <end position="271"/>
    </location>
</feature>
<dbReference type="PANTHER" id="PTHR43869:SF1">
    <property type="entry name" value="GLYCINE BETAINE_PROLINE BETAINE TRANSPORT SYSTEM ATP-BINDING PROTEIN PROV"/>
    <property type="match status" value="1"/>
</dbReference>
<keyword evidence="3 5" id="KW-0067">ATP-binding</keyword>
<name>A0A0A7UUL0_9SPIR</name>
<proteinExistence type="predicted"/>
<dbReference type="PANTHER" id="PTHR43869">
    <property type="entry name" value="GLYCINE BETAINE/PROLINE BETAINE TRANSPORT SYSTEM ATP-BINDING PROTEIN PROV"/>
    <property type="match status" value="1"/>
</dbReference>
<dbReference type="InterPro" id="IPR027417">
    <property type="entry name" value="P-loop_NTPase"/>
</dbReference>
<keyword evidence="2" id="KW-0547">Nucleotide-binding</keyword>
<dbReference type="InterPro" id="IPR051921">
    <property type="entry name" value="ABC_osmolyte_uptake_ATP-bind"/>
</dbReference>
<accession>A0A0A7UUL0</accession>
<gene>
    <name evidence="5" type="ORF">OY14_00715</name>
</gene>
<dbReference type="SMART" id="SM00382">
    <property type="entry name" value="AAA"/>
    <property type="match status" value="1"/>
</dbReference>
<dbReference type="Gene3D" id="3.40.50.300">
    <property type="entry name" value="P-loop containing nucleotide triphosphate hydrolases"/>
    <property type="match status" value="1"/>
</dbReference>
<dbReference type="GO" id="GO:0005524">
    <property type="term" value="F:ATP binding"/>
    <property type="evidence" value="ECO:0007669"/>
    <property type="project" value="UniProtKB-KW"/>
</dbReference>
<organism evidence="5 6">
    <name type="scientific">Borreliella chilensis</name>
    <dbReference type="NCBI Taxonomy" id="1245910"/>
    <lineage>
        <taxon>Bacteria</taxon>
        <taxon>Pseudomonadati</taxon>
        <taxon>Spirochaetota</taxon>
        <taxon>Spirochaetia</taxon>
        <taxon>Spirochaetales</taxon>
        <taxon>Borreliaceae</taxon>
        <taxon>Borreliella</taxon>
    </lineage>
</organism>
<dbReference type="InterPro" id="IPR003439">
    <property type="entry name" value="ABC_transporter-like_ATP-bd"/>
</dbReference>
<evidence type="ECO:0000256" key="2">
    <source>
        <dbReference type="ARBA" id="ARBA00022741"/>
    </source>
</evidence>
<dbReference type="GO" id="GO:0016887">
    <property type="term" value="F:ATP hydrolysis activity"/>
    <property type="evidence" value="ECO:0007669"/>
    <property type="project" value="InterPro"/>
</dbReference>
<protein>
    <submittedName>
        <fullName evidence="5">Glycine/betaine ABC transporter ATP-binding protein</fullName>
    </submittedName>
</protein>
<evidence type="ECO:0000313" key="5">
    <source>
        <dbReference type="EMBL" id="AJA89986.1"/>
    </source>
</evidence>
<dbReference type="EMBL" id="CP009910">
    <property type="protein sequence ID" value="AJA89986.1"/>
    <property type="molecule type" value="Genomic_DNA"/>
</dbReference>
<evidence type="ECO:0000256" key="1">
    <source>
        <dbReference type="ARBA" id="ARBA00022448"/>
    </source>
</evidence>
<dbReference type="GO" id="GO:0015697">
    <property type="term" value="P:quaternary ammonium group transport"/>
    <property type="evidence" value="ECO:0007669"/>
    <property type="project" value="UniProtKB-ARBA"/>
</dbReference>
<dbReference type="STRING" id="1245910.OY14_00715"/>